<keyword evidence="2 5" id="KW-0227">DNA damage</keyword>
<gene>
    <name evidence="6" type="ordered locus">Rmar_1529</name>
</gene>
<dbReference type="HOGENOM" id="CLU_060471_4_1_10"/>
<dbReference type="InterPro" id="IPR036995">
    <property type="entry name" value="MPG_sf"/>
</dbReference>
<dbReference type="GO" id="GO:0003905">
    <property type="term" value="F:alkylbase DNA N-glycosylase activity"/>
    <property type="evidence" value="ECO:0007669"/>
    <property type="project" value="InterPro"/>
</dbReference>
<dbReference type="eggNOG" id="COG2094">
    <property type="taxonomic scope" value="Bacteria"/>
</dbReference>
<sequence>MDLNNLVPLPASFFDRPTLEVARDLLGRWLVHEHPSGVRLVGRIVETEAYRQDDPAFHGWRLVDPATGRVRPEGRAYDLFAPPGTAYVYLNYGMYWLLNVVTEPEGVGGAVLIRAVEPVAGLDFLKARRPKARRPHELTGGPGRLTVAFDIDGRYHRKPLTAPPLYFAAGEPVSDAEVATSPRIGLSRGTDRLWRFFVRANPYVSPGPRGERGRER</sequence>
<evidence type="ECO:0000313" key="7">
    <source>
        <dbReference type="Proteomes" id="UP000002221"/>
    </source>
</evidence>
<dbReference type="GO" id="GO:0003677">
    <property type="term" value="F:DNA binding"/>
    <property type="evidence" value="ECO:0007669"/>
    <property type="project" value="InterPro"/>
</dbReference>
<dbReference type="HAMAP" id="MF_00527">
    <property type="entry name" value="3MGH"/>
    <property type="match status" value="1"/>
</dbReference>
<accession>D0MIV8</accession>
<dbReference type="GO" id="GO:0006284">
    <property type="term" value="P:base-excision repair"/>
    <property type="evidence" value="ECO:0007669"/>
    <property type="project" value="InterPro"/>
</dbReference>
<dbReference type="OrthoDB" id="9794313at2"/>
<proteinExistence type="inferred from homology"/>
<dbReference type="RefSeq" id="WP_012844027.1">
    <property type="nucleotide sequence ID" value="NC_013501.1"/>
</dbReference>
<keyword evidence="7" id="KW-1185">Reference proteome</keyword>
<dbReference type="SUPFAM" id="SSF50486">
    <property type="entry name" value="FMT C-terminal domain-like"/>
    <property type="match status" value="1"/>
</dbReference>
<dbReference type="InterPro" id="IPR011034">
    <property type="entry name" value="Formyl_transferase-like_C_sf"/>
</dbReference>
<dbReference type="AlphaFoldDB" id="D0MIV8"/>
<evidence type="ECO:0000256" key="4">
    <source>
        <dbReference type="ARBA" id="ARBA00023204"/>
    </source>
</evidence>
<organism evidence="6 7">
    <name type="scientific">Rhodothermus marinus (strain ATCC 43812 / DSM 4252 / R-10)</name>
    <name type="common">Rhodothermus obamensis</name>
    <dbReference type="NCBI Taxonomy" id="518766"/>
    <lineage>
        <taxon>Bacteria</taxon>
        <taxon>Pseudomonadati</taxon>
        <taxon>Rhodothermota</taxon>
        <taxon>Rhodothermia</taxon>
        <taxon>Rhodothermales</taxon>
        <taxon>Rhodothermaceae</taxon>
        <taxon>Rhodothermus</taxon>
    </lineage>
</organism>
<dbReference type="STRING" id="518766.Rmar_1529"/>
<dbReference type="EC" id="3.2.2.-" evidence="5"/>
<dbReference type="EMBL" id="CP001807">
    <property type="protein sequence ID" value="ACY48416.1"/>
    <property type="molecule type" value="Genomic_DNA"/>
</dbReference>
<evidence type="ECO:0000256" key="1">
    <source>
        <dbReference type="ARBA" id="ARBA00009232"/>
    </source>
</evidence>
<protein>
    <recommendedName>
        <fullName evidence="5">Putative 3-methyladenine DNA glycosylase</fullName>
        <ecNumber evidence="5">3.2.2.-</ecNumber>
    </recommendedName>
</protein>
<keyword evidence="4 5" id="KW-0234">DNA repair</keyword>
<evidence type="ECO:0000256" key="5">
    <source>
        <dbReference type="HAMAP-Rule" id="MF_00527"/>
    </source>
</evidence>
<dbReference type="PANTHER" id="PTHR10429">
    <property type="entry name" value="DNA-3-METHYLADENINE GLYCOSYLASE"/>
    <property type="match status" value="1"/>
</dbReference>
<comment type="similarity">
    <text evidence="1 5">Belongs to the DNA glycosylase MPG family.</text>
</comment>
<dbReference type="PANTHER" id="PTHR10429:SF0">
    <property type="entry name" value="DNA-3-METHYLADENINE GLYCOSYLASE"/>
    <property type="match status" value="1"/>
</dbReference>
<dbReference type="Proteomes" id="UP000002221">
    <property type="component" value="Chromosome"/>
</dbReference>
<dbReference type="InterPro" id="IPR003180">
    <property type="entry name" value="MPG"/>
</dbReference>
<dbReference type="KEGG" id="rmr:Rmar_1529"/>
<dbReference type="Gene3D" id="3.10.300.10">
    <property type="entry name" value="Methylpurine-DNA glycosylase (MPG)"/>
    <property type="match status" value="1"/>
</dbReference>
<reference evidence="6 7" key="1">
    <citation type="journal article" date="2009" name="Stand. Genomic Sci.">
        <title>Complete genome sequence of Rhodothermus marinus type strain (R-10).</title>
        <authorList>
            <person name="Nolan M."/>
            <person name="Tindall B.J."/>
            <person name="Pomrenke H."/>
            <person name="Lapidus A."/>
            <person name="Copeland A."/>
            <person name="Glavina Del Rio T."/>
            <person name="Lucas S."/>
            <person name="Chen F."/>
            <person name="Tice H."/>
            <person name="Cheng J.F."/>
            <person name="Saunders E."/>
            <person name="Han C."/>
            <person name="Bruce D."/>
            <person name="Goodwin L."/>
            <person name="Chain P."/>
            <person name="Pitluck S."/>
            <person name="Ovchinikova G."/>
            <person name="Pati A."/>
            <person name="Ivanova N."/>
            <person name="Mavromatis K."/>
            <person name="Chen A."/>
            <person name="Palaniappan K."/>
            <person name="Land M."/>
            <person name="Hauser L."/>
            <person name="Chang Y.J."/>
            <person name="Jeffries C.D."/>
            <person name="Brettin T."/>
            <person name="Goker M."/>
            <person name="Bristow J."/>
            <person name="Eisen J.A."/>
            <person name="Markowitz V."/>
            <person name="Hugenholtz P."/>
            <person name="Kyrpides N.C."/>
            <person name="Klenk H.P."/>
            <person name="Detter J.C."/>
        </authorList>
    </citation>
    <scope>NUCLEOTIDE SEQUENCE [LARGE SCALE GENOMIC DNA]</scope>
    <source>
        <strain evidence="7">ATCC 43812 / DSM 4252 / R-10</strain>
    </source>
</reference>
<keyword evidence="3 5" id="KW-0378">Hydrolase</keyword>
<evidence type="ECO:0000313" key="6">
    <source>
        <dbReference type="EMBL" id="ACY48416.1"/>
    </source>
</evidence>
<evidence type="ECO:0000256" key="2">
    <source>
        <dbReference type="ARBA" id="ARBA00022763"/>
    </source>
</evidence>
<dbReference type="Pfam" id="PF02245">
    <property type="entry name" value="Pur_DNA_glyco"/>
    <property type="match status" value="1"/>
</dbReference>
<name>D0MIV8_RHOM4</name>
<dbReference type="CDD" id="cd00540">
    <property type="entry name" value="AAG"/>
    <property type="match status" value="1"/>
</dbReference>
<evidence type="ECO:0000256" key="3">
    <source>
        <dbReference type="ARBA" id="ARBA00022801"/>
    </source>
</evidence>
<dbReference type="NCBIfam" id="TIGR00567">
    <property type="entry name" value="3mg"/>
    <property type="match status" value="1"/>
</dbReference>